<protein>
    <submittedName>
        <fullName evidence="2">9408_t:CDS:1</fullName>
    </submittedName>
</protein>
<feature type="non-terminal residue" evidence="2">
    <location>
        <position position="72"/>
    </location>
</feature>
<organism evidence="2 3">
    <name type="scientific">Ambispora gerdemannii</name>
    <dbReference type="NCBI Taxonomy" id="144530"/>
    <lineage>
        <taxon>Eukaryota</taxon>
        <taxon>Fungi</taxon>
        <taxon>Fungi incertae sedis</taxon>
        <taxon>Mucoromycota</taxon>
        <taxon>Glomeromycotina</taxon>
        <taxon>Glomeromycetes</taxon>
        <taxon>Archaeosporales</taxon>
        <taxon>Ambisporaceae</taxon>
        <taxon>Ambispora</taxon>
    </lineage>
</organism>
<dbReference type="Proteomes" id="UP000789831">
    <property type="component" value="Unassembled WGS sequence"/>
</dbReference>
<dbReference type="AlphaFoldDB" id="A0A9N9EIS5"/>
<reference evidence="2" key="1">
    <citation type="submission" date="2021-06" db="EMBL/GenBank/DDBJ databases">
        <authorList>
            <person name="Kallberg Y."/>
            <person name="Tangrot J."/>
            <person name="Rosling A."/>
        </authorList>
    </citation>
    <scope>NUCLEOTIDE SEQUENCE</scope>
    <source>
        <strain evidence="2">MT106</strain>
    </source>
</reference>
<comment type="caution">
    <text evidence="2">The sequence shown here is derived from an EMBL/GenBank/DDBJ whole genome shotgun (WGS) entry which is preliminary data.</text>
</comment>
<accession>A0A9N9EIS5</accession>
<name>A0A9N9EIS5_9GLOM</name>
<feature type="region of interest" description="Disordered" evidence="1">
    <location>
        <begin position="1"/>
        <end position="24"/>
    </location>
</feature>
<sequence>MATYFVQKPDRINNSPKRKNKKLESYTLSTAQLPEVSIGPINQTQRQQLHKLLLQYTDLFATDDNDFGRTNW</sequence>
<evidence type="ECO:0000256" key="1">
    <source>
        <dbReference type="SAM" id="MobiDB-lite"/>
    </source>
</evidence>
<proteinExistence type="predicted"/>
<dbReference type="EMBL" id="CAJVPL010009689">
    <property type="protein sequence ID" value="CAG8678965.1"/>
    <property type="molecule type" value="Genomic_DNA"/>
</dbReference>
<evidence type="ECO:0000313" key="2">
    <source>
        <dbReference type="EMBL" id="CAG8678965.1"/>
    </source>
</evidence>
<evidence type="ECO:0000313" key="3">
    <source>
        <dbReference type="Proteomes" id="UP000789831"/>
    </source>
</evidence>
<keyword evidence="3" id="KW-1185">Reference proteome</keyword>
<gene>
    <name evidence="2" type="ORF">AGERDE_LOCUS12584</name>
</gene>